<evidence type="ECO:0000259" key="6">
    <source>
        <dbReference type="PROSITE" id="PS50122"/>
    </source>
</evidence>
<sequence length="295" mass="30683">MTTDTHRPGVELVVLTASAGGLEALLAVLGDLPTDLGAAIVVQQHLGGQSSVLPMILQRSTAHPVRWALDRQTIEPGPVIVCPPDMHMELMRDRTCRLRRIASLTERRFDVLLASVASSYGPRALAVVLSGSGRDGAVGVRAMKRVGGLVIAQNPGTARYPSMPIAAAEAGADLVLPVHDIGGVLAATADGAPLPPLAKGATAAAQSTHGGTSADAQSDDQGCHPATQRLDDAGARAEVARLRADELRRRRQDLAAGIGATARTVAVARRRAEESVRRAEQAQQAAKRSAAQLGD</sequence>
<dbReference type="Proteomes" id="UP000193040">
    <property type="component" value="Unassembled WGS sequence"/>
</dbReference>
<dbReference type="PANTHER" id="PTHR42872">
    <property type="entry name" value="PROTEIN-GLUTAMATE METHYLESTERASE/PROTEIN-GLUTAMINE GLUTAMINASE"/>
    <property type="match status" value="1"/>
</dbReference>
<feature type="region of interest" description="Disordered" evidence="5">
    <location>
        <begin position="198"/>
        <end position="234"/>
    </location>
</feature>
<proteinExistence type="predicted"/>
<evidence type="ECO:0000256" key="1">
    <source>
        <dbReference type="ARBA" id="ARBA00022801"/>
    </source>
</evidence>
<dbReference type="GO" id="GO:0005737">
    <property type="term" value="C:cytoplasm"/>
    <property type="evidence" value="ECO:0007669"/>
    <property type="project" value="InterPro"/>
</dbReference>
<evidence type="ECO:0000256" key="3">
    <source>
        <dbReference type="ARBA" id="ARBA00048267"/>
    </source>
</evidence>
<keyword evidence="8" id="KW-1185">Reference proteome</keyword>
<comment type="caution">
    <text evidence="7">The sequence shown here is derived from an EMBL/GenBank/DDBJ whole genome shotgun (WGS) entry which is preliminary data.</text>
</comment>
<comment type="catalytic activity">
    <reaction evidence="3">
        <text>[protein]-L-glutamate 5-O-methyl ester + H2O = L-glutamyl-[protein] + methanol + H(+)</text>
        <dbReference type="Rhea" id="RHEA:23236"/>
        <dbReference type="Rhea" id="RHEA-COMP:10208"/>
        <dbReference type="Rhea" id="RHEA-COMP:10311"/>
        <dbReference type="ChEBI" id="CHEBI:15377"/>
        <dbReference type="ChEBI" id="CHEBI:15378"/>
        <dbReference type="ChEBI" id="CHEBI:17790"/>
        <dbReference type="ChEBI" id="CHEBI:29973"/>
        <dbReference type="ChEBI" id="CHEBI:82795"/>
        <dbReference type="EC" id="3.1.1.61"/>
    </reaction>
</comment>
<dbReference type="PANTHER" id="PTHR42872:SF6">
    <property type="entry name" value="PROTEIN-GLUTAMATE METHYLESTERASE_PROTEIN-GLUTAMINE GLUTAMINASE"/>
    <property type="match status" value="1"/>
</dbReference>
<gene>
    <name evidence="7" type="ORF">B5M45_09100</name>
</gene>
<dbReference type="InterPro" id="IPR035909">
    <property type="entry name" value="CheB_C"/>
</dbReference>
<dbReference type="STRING" id="1784.VC42_21030"/>
<dbReference type="GO" id="GO:0008984">
    <property type="term" value="F:protein-glutamate methylesterase activity"/>
    <property type="evidence" value="ECO:0007669"/>
    <property type="project" value="UniProtKB-EC"/>
</dbReference>
<dbReference type="CDD" id="cd16433">
    <property type="entry name" value="CheB"/>
    <property type="match status" value="1"/>
</dbReference>
<evidence type="ECO:0000256" key="2">
    <source>
        <dbReference type="ARBA" id="ARBA00039140"/>
    </source>
</evidence>
<evidence type="ECO:0000256" key="5">
    <source>
        <dbReference type="SAM" id="MobiDB-lite"/>
    </source>
</evidence>
<name>A0A1X0Y9J3_MYCSI</name>
<dbReference type="GO" id="GO:0000156">
    <property type="term" value="F:phosphorelay response regulator activity"/>
    <property type="evidence" value="ECO:0007669"/>
    <property type="project" value="InterPro"/>
</dbReference>
<dbReference type="EC" id="3.1.1.61" evidence="2"/>
<feature type="region of interest" description="Disordered" evidence="5">
    <location>
        <begin position="273"/>
        <end position="295"/>
    </location>
</feature>
<evidence type="ECO:0000256" key="4">
    <source>
        <dbReference type="PROSITE-ProRule" id="PRU00050"/>
    </source>
</evidence>
<dbReference type="Pfam" id="PF01339">
    <property type="entry name" value="CheB_methylest"/>
    <property type="match status" value="1"/>
</dbReference>
<dbReference type="RefSeq" id="WP_084949521.1">
    <property type="nucleotide sequence ID" value="NZ_MZZM01000014.1"/>
</dbReference>
<feature type="compositionally biased region" description="Polar residues" evidence="5">
    <location>
        <begin position="204"/>
        <end position="220"/>
    </location>
</feature>
<dbReference type="GO" id="GO:0006935">
    <property type="term" value="P:chemotaxis"/>
    <property type="evidence" value="ECO:0007669"/>
    <property type="project" value="InterPro"/>
</dbReference>
<organism evidence="7 8">
    <name type="scientific">Mycobacterium simiae</name>
    <name type="common">Mycobacterium habana</name>
    <dbReference type="NCBI Taxonomy" id="1784"/>
    <lineage>
        <taxon>Bacteria</taxon>
        <taxon>Bacillati</taxon>
        <taxon>Actinomycetota</taxon>
        <taxon>Actinomycetes</taxon>
        <taxon>Mycobacteriales</taxon>
        <taxon>Mycobacteriaceae</taxon>
        <taxon>Mycobacterium</taxon>
        <taxon>Mycobacterium simiae complex</taxon>
    </lineage>
</organism>
<dbReference type="EMBL" id="MZZM01000014">
    <property type="protein sequence ID" value="ORJ61871.1"/>
    <property type="molecule type" value="Genomic_DNA"/>
</dbReference>
<dbReference type="AlphaFoldDB" id="A0A1X0Y9J3"/>
<accession>A0A1X0Y9J3</accession>
<dbReference type="Gene3D" id="3.40.50.180">
    <property type="entry name" value="Methylesterase CheB, C-terminal domain"/>
    <property type="match status" value="1"/>
</dbReference>
<evidence type="ECO:0000313" key="7">
    <source>
        <dbReference type="EMBL" id="ORJ61871.1"/>
    </source>
</evidence>
<dbReference type="SUPFAM" id="SSF52738">
    <property type="entry name" value="Methylesterase CheB, C-terminal domain"/>
    <property type="match status" value="1"/>
</dbReference>
<keyword evidence="1" id="KW-0378">Hydrolase</keyword>
<comment type="caution">
    <text evidence="4">Lacks conserved residue(s) required for the propagation of feature annotation.</text>
</comment>
<protein>
    <recommendedName>
        <fullName evidence="2">protein-glutamate methylesterase</fullName>
        <ecNumber evidence="2">3.1.1.61</ecNumber>
    </recommendedName>
</protein>
<feature type="domain" description="CheB-type methylesterase" evidence="6">
    <location>
        <begin position="6"/>
        <end position="172"/>
    </location>
</feature>
<reference evidence="7 8" key="1">
    <citation type="submission" date="2017-03" db="EMBL/GenBank/DDBJ databases">
        <title>Genomic insights into Mycobacterium simiae human colonization.</title>
        <authorList>
            <person name="Steffani J.L."/>
            <person name="Brunck M.E."/>
            <person name="Cruz E."/>
            <person name="Montiel R."/>
            <person name="Barona F."/>
        </authorList>
    </citation>
    <scope>NUCLEOTIDE SEQUENCE [LARGE SCALE GENOMIC DNA]</scope>
    <source>
        <strain evidence="7 8">MsiGto</strain>
    </source>
</reference>
<feature type="compositionally biased region" description="Low complexity" evidence="5">
    <location>
        <begin position="281"/>
        <end position="295"/>
    </location>
</feature>
<dbReference type="PROSITE" id="PS50122">
    <property type="entry name" value="CHEB"/>
    <property type="match status" value="1"/>
</dbReference>
<evidence type="ECO:0000313" key="8">
    <source>
        <dbReference type="Proteomes" id="UP000193040"/>
    </source>
</evidence>
<dbReference type="InterPro" id="IPR000673">
    <property type="entry name" value="Sig_transdc_resp-reg_Me-estase"/>
</dbReference>